<dbReference type="OrthoDB" id="16594at10239"/>
<feature type="coiled-coil region" evidence="1">
    <location>
        <begin position="3"/>
        <end position="103"/>
    </location>
</feature>
<dbReference type="EMBL" id="EU304328">
    <property type="protein sequence ID" value="ABY27995.2"/>
    <property type="molecule type" value="Genomic_DNA"/>
</dbReference>
<dbReference type="KEGG" id="vg:5845639"/>
<evidence type="ECO:0000313" key="3">
    <source>
        <dbReference type="Proteomes" id="UP000203890"/>
    </source>
</evidence>
<gene>
    <name evidence="2" type="ORF">OtV5_193</name>
</gene>
<reference evidence="2 3" key="1">
    <citation type="journal article" date="2008" name="PLoS ONE">
        <title>Life-cycle and genome of OtV5, a large DNA virus of the pelagic marine unicellular green alga Ostreococcus tauri.</title>
        <authorList>
            <person name="Derelle E."/>
            <person name="Ferraz C."/>
            <person name="Escande M.L."/>
            <person name="Eychenie S."/>
            <person name="Cooke R."/>
            <person name="Piganeau G."/>
            <person name="Desdevises Y."/>
            <person name="Bellec L."/>
            <person name="Moreau H."/>
            <person name="Grimsley N."/>
        </authorList>
    </citation>
    <scope>NUCLEOTIDE SEQUENCE [LARGE SCALE GENOMIC DNA]</scope>
    <source>
        <strain evidence="2 3">OtV5</strain>
    </source>
</reference>
<sequence length="154" mass="18321">MEIKDIKQQIAALEQAKEFHHEKYLNNLQIIDDKIDRIEKQLERTKSQVKKELLKRSLDWYDEETIKMDEAIETITDKLDSEIVRLQQLIKSIELRREREKNSFEHNIENIRKCCKNRSAATMFDALESVANALEIIRAERHQTESDQRNAQTP</sequence>
<dbReference type="Proteomes" id="UP000203890">
    <property type="component" value="Segment"/>
</dbReference>
<name>A9YWB2_9PHYC</name>
<keyword evidence="1" id="KW-0175">Coiled coil</keyword>
<dbReference type="RefSeq" id="YP_001648291.2">
    <property type="nucleotide sequence ID" value="NC_010191.2"/>
</dbReference>
<proteinExistence type="predicted"/>
<keyword evidence="3" id="KW-1185">Reference proteome</keyword>
<protein>
    <submittedName>
        <fullName evidence="2">Uncharacterized protein</fullName>
    </submittedName>
</protein>
<dbReference type="GeneID" id="5845639"/>
<organism evidence="2 3">
    <name type="scientific">Ostreococcus tauri virus OtV5</name>
    <dbReference type="NCBI Taxonomy" id="1785753"/>
    <lineage>
        <taxon>Viruses</taxon>
        <taxon>Varidnaviria</taxon>
        <taxon>Bamfordvirae</taxon>
        <taxon>Nucleocytoviricota</taxon>
        <taxon>Megaviricetes</taxon>
        <taxon>Algavirales</taxon>
        <taxon>Phycodnaviridae</taxon>
        <taxon>Prasinovirus</taxon>
        <taxon>Prasinovirus ostreotauri</taxon>
    </lineage>
</organism>
<evidence type="ECO:0000313" key="2">
    <source>
        <dbReference type="EMBL" id="ABY27995.2"/>
    </source>
</evidence>
<evidence type="ECO:0000256" key="1">
    <source>
        <dbReference type="SAM" id="Coils"/>
    </source>
</evidence>
<accession>A9YWB2</accession>